<dbReference type="Proteomes" id="UP000028709">
    <property type="component" value="Unassembled WGS sequence"/>
</dbReference>
<keyword evidence="1 2" id="KW-0732">Signal</keyword>
<dbReference type="NCBIfam" id="TIGR04183">
    <property type="entry name" value="Por_Secre_tail"/>
    <property type="match status" value="1"/>
</dbReference>
<sequence>MKTKLIFLTLSLLLGILTINAQCTFTPSITSPRLGVQFPDKVVFCNTETEVLSTQTYGSYQWYKQQWSSQSPNPNPWVAIAGATSQNLTIDGGSDMLYYFKVEATLNDCTAQSSPILADGFAYGLPAMMTTLTPGTYENIGPGEYNVCNGATVQFDDVFPDLYGVHTWYKCTPSNIPPVSGDPCIVQGASGDTYLAMQSGEYGFYACTAYCPDECKFLGLGSFVKLNFGNWSFCNLGTGETGPKKGNNLKVYPNPAAQMIFIGRESDKVYKEVSVTDASGRVVFQKNNHTYNQPIDISSLTPGNYIIISKSNDGKIYHNKFIKK</sequence>
<evidence type="ECO:0000256" key="1">
    <source>
        <dbReference type="ARBA" id="ARBA00022729"/>
    </source>
</evidence>
<dbReference type="eggNOG" id="COG4886">
    <property type="taxonomic scope" value="Bacteria"/>
</dbReference>
<reference evidence="4 5" key="1">
    <citation type="submission" date="2014-07" db="EMBL/GenBank/DDBJ databases">
        <title>Genome of Chryseobacterium piperi CTM.</title>
        <authorList>
            <person name="Pipes S.E."/>
            <person name="Stropko S.J."/>
            <person name="Newman J.D."/>
        </authorList>
    </citation>
    <scope>NUCLEOTIDE SEQUENCE [LARGE SCALE GENOMIC DNA]</scope>
    <source>
        <strain evidence="4 5">CTM</strain>
    </source>
</reference>
<feature type="domain" description="Secretion system C-terminal sorting" evidence="3">
    <location>
        <begin position="251"/>
        <end position="322"/>
    </location>
</feature>
<accession>A0A086AFL5</accession>
<dbReference type="OrthoDB" id="862563at2"/>
<organism evidence="4 5">
    <name type="scientific">Chryseobacterium piperi</name>
    <dbReference type="NCBI Taxonomy" id="558152"/>
    <lineage>
        <taxon>Bacteria</taxon>
        <taxon>Pseudomonadati</taxon>
        <taxon>Bacteroidota</taxon>
        <taxon>Flavobacteriia</taxon>
        <taxon>Flavobacteriales</taxon>
        <taxon>Weeksellaceae</taxon>
        <taxon>Chryseobacterium group</taxon>
        <taxon>Chryseobacterium</taxon>
    </lineage>
</organism>
<name>A0A086AFL5_9FLAO</name>
<dbReference type="RefSeq" id="WP_034687819.1">
    <property type="nucleotide sequence ID" value="NZ_CP023049.2"/>
</dbReference>
<evidence type="ECO:0000313" key="5">
    <source>
        <dbReference type="Proteomes" id="UP000028709"/>
    </source>
</evidence>
<feature type="signal peptide" evidence="2">
    <location>
        <begin position="1"/>
        <end position="21"/>
    </location>
</feature>
<protein>
    <submittedName>
        <fullName evidence="4">Secretion protein</fullName>
    </submittedName>
</protein>
<feature type="chain" id="PRO_5001802738" evidence="2">
    <location>
        <begin position="22"/>
        <end position="324"/>
    </location>
</feature>
<evidence type="ECO:0000313" key="4">
    <source>
        <dbReference type="EMBL" id="KFF15479.1"/>
    </source>
</evidence>
<dbReference type="InterPro" id="IPR026444">
    <property type="entry name" value="Secre_tail"/>
</dbReference>
<dbReference type="Pfam" id="PF18962">
    <property type="entry name" value="Por_Secre_tail"/>
    <property type="match status" value="1"/>
</dbReference>
<evidence type="ECO:0000259" key="3">
    <source>
        <dbReference type="Pfam" id="PF18962"/>
    </source>
</evidence>
<evidence type="ECO:0000256" key="2">
    <source>
        <dbReference type="SAM" id="SignalP"/>
    </source>
</evidence>
<dbReference type="AlphaFoldDB" id="A0A086AFL5"/>
<gene>
    <name evidence="4" type="ORF">IQ37_18580</name>
</gene>
<comment type="caution">
    <text evidence="4">The sequence shown here is derived from an EMBL/GenBank/DDBJ whole genome shotgun (WGS) entry which is preliminary data.</text>
</comment>
<keyword evidence="5" id="KW-1185">Reference proteome</keyword>
<dbReference type="EMBL" id="JPRJ01000057">
    <property type="protein sequence ID" value="KFF15479.1"/>
    <property type="molecule type" value="Genomic_DNA"/>
</dbReference>
<dbReference type="KEGG" id="cpip:CJF12_13800"/>
<proteinExistence type="predicted"/>